<feature type="region of interest" description="Disordered" evidence="1">
    <location>
        <begin position="1"/>
        <end position="21"/>
    </location>
</feature>
<evidence type="ECO:0000313" key="2">
    <source>
        <dbReference type="EMBL" id="KAJ1185957.1"/>
    </source>
</evidence>
<proteinExistence type="predicted"/>
<protein>
    <submittedName>
        <fullName evidence="2">Uncharacterized protein</fullName>
    </submittedName>
</protein>
<gene>
    <name evidence="2" type="ORF">NDU88_002743</name>
</gene>
<organism evidence="2 3">
    <name type="scientific">Pleurodeles waltl</name>
    <name type="common">Iberian ribbed newt</name>
    <dbReference type="NCBI Taxonomy" id="8319"/>
    <lineage>
        <taxon>Eukaryota</taxon>
        <taxon>Metazoa</taxon>
        <taxon>Chordata</taxon>
        <taxon>Craniata</taxon>
        <taxon>Vertebrata</taxon>
        <taxon>Euteleostomi</taxon>
        <taxon>Amphibia</taxon>
        <taxon>Batrachia</taxon>
        <taxon>Caudata</taxon>
        <taxon>Salamandroidea</taxon>
        <taxon>Salamandridae</taxon>
        <taxon>Pleurodelinae</taxon>
        <taxon>Pleurodeles</taxon>
    </lineage>
</organism>
<name>A0AAV7UE19_PLEWA</name>
<dbReference type="AlphaFoldDB" id="A0AAV7UE19"/>
<keyword evidence="3" id="KW-1185">Reference proteome</keyword>
<reference evidence="2" key="1">
    <citation type="journal article" date="2022" name="bioRxiv">
        <title>Sequencing and chromosome-scale assembly of the giantPleurodeles waltlgenome.</title>
        <authorList>
            <person name="Brown T."/>
            <person name="Elewa A."/>
            <person name="Iarovenko S."/>
            <person name="Subramanian E."/>
            <person name="Araus A.J."/>
            <person name="Petzold A."/>
            <person name="Susuki M."/>
            <person name="Suzuki K.-i.T."/>
            <person name="Hayashi T."/>
            <person name="Toyoda A."/>
            <person name="Oliveira C."/>
            <person name="Osipova E."/>
            <person name="Leigh N.D."/>
            <person name="Simon A."/>
            <person name="Yun M.H."/>
        </authorList>
    </citation>
    <scope>NUCLEOTIDE SEQUENCE</scope>
    <source>
        <strain evidence="2">20211129_DDA</strain>
        <tissue evidence="2">Liver</tissue>
    </source>
</reference>
<accession>A0AAV7UE19</accession>
<evidence type="ECO:0000256" key="1">
    <source>
        <dbReference type="SAM" id="MobiDB-lite"/>
    </source>
</evidence>
<sequence length="173" mass="19679">MNRGLAPEELQMNQIDGGGTSQEPGIGTMFLDFKQTPTAIETKIDLLTDRFDHLKEKVDTHDVHIDHLERHTLDMEDGQHSAGEKLLQMKKVLDVIYHISLPHPLRATPCKAEWLRDTAYCQEQLSLYWDVMPVRSRPKDIWSHLELYMKAQVTESGDVATMAEGPRSDGMAP</sequence>
<comment type="caution">
    <text evidence="2">The sequence shown here is derived from an EMBL/GenBank/DDBJ whole genome shotgun (WGS) entry which is preliminary data.</text>
</comment>
<dbReference type="Proteomes" id="UP001066276">
    <property type="component" value="Chromosome 3_1"/>
</dbReference>
<dbReference type="EMBL" id="JANPWB010000005">
    <property type="protein sequence ID" value="KAJ1185957.1"/>
    <property type="molecule type" value="Genomic_DNA"/>
</dbReference>
<evidence type="ECO:0000313" key="3">
    <source>
        <dbReference type="Proteomes" id="UP001066276"/>
    </source>
</evidence>